<dbReference type="AlphaFoldDB" id="A0A0A7I8H5"/>
<dbReference type="PROSITE" id="PS50994">
    <property type="entry name" value="INTEGRASE"/>
    <property type="match status" value="1"/>
</dbReference>
<name>A0A0A7I8H5_9BIFI</name>
<dbReference type="PANTHER" id="PTHR46889">
    <property type="entry name" value="TRANSPOSASE INSF FOR INSERTION SEQUENCE IS3B-RELATED"/>
    <property type="match status" value="1"/>
</dbReference>
<accession>A0A0A7I8H5</accession>
<evidence type="ECO:0000256" key="2">
    <source>
        <dbReference type="SAM" id="MobiDB-lite"/>
    </source>
</evidence>
<dbReference type="OrthoDB" id="1676087at2"/>
<evidence type="ECO:0000313" key="4">
    <source>
        <dbReference type="EMBL" id="AIZ16548.1"/>
    </source>
</evidence>
<dbReference type="RefSeq" id="WP_039172112.1">
    <property type="nucleotide sequence ID" value="NZ_CP007457.1"/>
</dbReference>
<dbReference type="InterPro" id="IPR025948">
    <property type="entry name" value="HTH-like_dom"/>
</dbReference>
<dbReference type="Pfam" id="PF13333">
    <property type="entry name" value="rve_2"/>
    <property type="match status" value="1"/>
</dbReference>
<sequence>MVKYTREQRLRAVRLYERYDRGAASVINELGCPSRQMLVRWHRAWVEAGRDDGGSLGDGRGERYTPGQKRAAVDHYLRHGRCAARTIRALGYPCKALLARWVDELEPGQRRIRRAPVDAGTRRKAVVEYASGSRTSRQVGEELGVSADVVRNWKHKMLAGDDKERAMGDDADKGGTPKSREDRHRDDGGRSLEGMRRERDGIRSQLTRMRAERDELEIELGIIRYTKELLGKGRGADPDNLTNAGRTCLVLHLAGRFAVKPRDLLGRCGLSRSTFYDNRKRLGRPERDEWLLDPVRRAFEQSRERYGYRRIWRMLRDQGIRVCARRVMKLMTRHGIAPKLRSRRRYNSYSGEHSPAPANLANRRFHAKAPNRLWAADITEFRIGEGKTCLSPVIDCYDGMPVAWGTGTSPTAELADTMLEQACATLKDGERPVIHSDRGCHYRWPEWIRICERHGLTRSMSAKGCSPDNAAAEGFFGRLKQEFYYNQNHQDDSIDEFIDALEAYLVWYRDERIKTEYGMSIRRHRQALGLMA</sequence>
<dbReference type="STRING" id="1447715.AH67_06205"/>
<keyword evidence="5" id="KW-1185">Reference proteome</keyword>
<dbReference type="Proteomes" id="UP000030636">
    <property type="component" value="Chromosome"/>
</dbReference>
<protein>
    <submittedName>
        <fullName evidence="4">Integrase</fullName>
    </submittedName>
</protein>
<comment type="function">
    <text evidence="1">Involved in the transposition of the insertion sequence.</text>
</comment>
<reference evidence="4 5" key="1">
    <citation type="journal article" date="2015" name="Genome Announc.">
        <title>Bifidobacterium pseudolongum Strain PV8-2, Isolated from a Stool Sample of an Anemic Kenyan Infant.</title>
        <authorList>
            <person name="Vazquez-Gutierrez P."/>
            <person name="Lacroix C."/>
            <person name="Chassard C."/>
            <person name="Klumpp J."/>
            <person name="Stevens M.J."/>
            <person name="Jans C."/>
        </authorList>
    </citation>
    <scope>NUCLEOTIDE SEQUENCE [LARGE SCALE GENOMIC DNA]</scope>
    <source>
        <strain evidence="4 5">PV8-2</strain>
    </source>
</reference>
<dbReference type="InterPro" id="IPR012337">
    <property type="entry name" value="RNaseH-like_sf"/>
</dbReference>
<feature type="compositionally biased region" description="Basic and acidic residues" evidence="2">
    <location>
        <begin position="160"/>
        <end position="202"/>
    </location>
</feature>
<feature type="region of interest" description="Disordered" evidence="2">
    <location>
        <begin position="160"/>
        <end position="204"/>
    </location>
</feature>
<dbReference type="InterPro" id="IPR050900">
    <property type="entry name" value="Transposase_IS3/IS150/IS904"/>
</dbReference>
<dbReference type="InterPro" id="IPR001584">
    <property type="entry name" value="Integrase_cat-core"/>
</dbReference>
<dbReference type="Gene3D" id="3.30.420.10">
    <property type="entry name" value="Ribonuclease H-like superfamily/Ribonuclease H"/>
    <property type="match status" value="1"/>
</dbReference>
<dbReference type="NCBIfam" id="NF033516">
    <property type="entry name" value="transpos_IS3"/>
    <property type="match status" value="1"/>
</dbReference>
<evidence type="ECO:0000313" key="5">
    <source>
        <dbReference type="Proteomes" id="UP000030636"/>
    </source>
</evidence>
<dbReference type="SUPFAM" id="SSF53098">
    <property type="entry name" value="Ribonuclease H-like"/>
    <property type="match status" value="1"/>
</dbReference>
<gene>
    <name evidence="4" type="ORF">AH67_06205</name>
</gene>
<evidence type="ECO:0000256" key="1">
    <source>
        <dbReference type="ARBA" id="ARBA00002286"/>
    </source>
</evidence>
<dbReference type="GO" id="GO:0015074">
    <property type="term" value="P:DNA integration"/>
    <property type="evidence" value="ECO:0007669"/>
    <property type="project" value="InterPro"/>
</dbReference>
<dbReference type="SUPFAM" id="SSF46689">
    <property type="entry name" value="Homeodomain-like"/>
    <property type="match status" value="2"/>
</dbReference>
<dbReference type="InterPro" id="IPR009057">
    <property type="entry name" value="Homeodomain-like_sf"/>
</dbReference>
<dbReference type="InterPro" id="IPR048020">
    <property type="entry name" value="Transpos_IS3"/>
</dbReference>
<proteinExistence type="predicted"/>
<dbReference type="PANTHER" id="PTHR46889:SF5">
    <property type="entry name" value="INTEGRASE PROTEIN"/>
    <property type="match status" value="1"/>
</dbReference>
<dbReference type="HOGENOM" id="CLU_027402_27_5_11"/>
<organism evidence="4 5">
    <name type="scientific">Bifidobacterium pseudolongum PV8-2</name>
    <dbReference type="NCBI Taxonomy" id="1447715"/>
    <lineage>
        <taxon>Bacteria</taxon>
        <taxon>Bacillati</taxon>
        <taxon>Actinomycetota</taxon>
        <taxon>Actinomycetes</taxon>
        <taxon>Bifidobacteriales</taxon>
        <taxon>Bifidobacteriaceae</taxon>
        <taxon>Bifidobacterium</taxon>
    </lineage>
</organism>
<dbReference type="EMBL" id="CP007457">
    <property type="protein sequence ID" value="AIZ16548.1"/>
    <property type="molecule type" value="Genomic_DNA"/>
</dbReference>
<dbReference type="InterPro" id="IPR036397">
    <property type="entry name" value="RNaseH_sf"/>
</dbReference>
<evidence type="ECO:0000259" key="3">
    <source>
        <dbReference type="PROSITE" id="PS50994"/>
    </source>
</evidence>
<dbReference type="Pfam" id="PF00665">
    <property type="entry name" value="rve"/>
    <property type="match status" value="1"/>
</dbReference>
<feature type="domain" description="Integrase catalytic" evidence="3">
    <location>
        <begin position="366"/>
        <end position="532"/>
    </location>
</feature>
<dbReference type="Pfam" id="PF13276">
    <property type="entry name" value="HTH_21"/>
    <property type="match status" value="1"/>
</dbReference>
<dbReference type="KEGG" id="bpsp:AH67_06205"/>
<dbReference type="GO" id="GO:0003676">
    <property type="term" value="F:nucleic acid binding"/>
    <property type="evidence" value="ECO:0007669"/>
    <property type="project" value="InterPro"/>
</dbReference>